<keyword evidence="2" id="KW-1185">Reference proteome</keyword>
<evidence type="ECO:0000313" key="2">
    <source>
        <dbReference type="Proteomes" id="UP000831290"/>
    </source>
</evidence>
<keyword evidence="1" id="KW-0489">Methyltransferase</keyword>
<dbReference type="GO" id="GO:0032259">
    <property type="term" value="P:methylation"/>
    <property type="evidence" value="ECO:0007669"/>
    <property type="project" value="UniProtKB-KW"/>
</dbReference>
<dbReference type="PANTHER" id="PTHR43861">
    <property type="entry name" value="TRANS-ACONITATE 2-METHYLTRANSFERASE-RELATED"/>
    <property type="match status" value="1"/>
</dbReference>
<keyword evidence="1" id="KW-0808">Transferase</keyword>
<dbReference type="SUPFAM" id="SSF53335">
    <property type="entry name" value="S-adenosyl-L-methionine-dependent methyltransferases"/>
    <property type="match status" value="1"/>
</dbReference>
<dbReference type="EMBL" id="CP094358">
    <property type="protein sequence ID" value="UOB19326.1"/>
    <property type="molecule type" value="Genomic_DNA"/>
</dbReference>
<dbReference type="PANTHER" id="PTHR43861:SF6">
    <property type="entry name" value="METHYLTRANSFERASE TYPE 11"/>
    <property type="match status" value="1"/>
</dbReference>
<dbReference type="RefSeq" id="WP_255845942.1">
    <property type="nucleotide sequence ID" value="NZ_CP094358.1"/>
</dbReference>
<dbReference type="Pfam" id="PF13489">
    <property type="entry name" value="Methyltransf_23"/>
    <property type="match status" value="1"/>
</dbReference>
<accession>A0A9E7A3R1</accession>
<dbReference type="AlphaFoldDB" id="A0A9E7A3R1"/>
<dbReference type="CDD" id="cd02440">
    <property type="entry name" value="AdoMet_MTases"/>
    <property type="match status" value="1"/>
</dbReference>
<gene>
    <name evidence="1" type="ORF">MQE35_08505</name>
</gene>
<protein>
    <submittedName>
        <fullName evidence="1">Class I SAM-dependent methyltransferase</fullName>
    </submittedName>
</protein>
<organism evidence="1 2">
    <name type="scientific">Abyssalbus ytuae</name>
    <dbReference type="NCBI Taxonomy" id="2926907"/>
    <lineage>
        <taxon>Bacteria</taxon>
        <taxon>Pseudomonadati</taxon>
        <taxon>Bacteroidota</taxon>
        <taxon>Flavobacteriia</taxon>
        <taxon>Flavobacteriales</taxon>
        <taxon>Flavobacteriaceae</taxon>
        <taxon>Abyssalbus</taxon>
    </lineage>
</organism>
<dbReference type="InterPro" id="IPR029063">
    <property type="entry name" value="SAM-dependent_MTases_sf"/>
</dbReference>
<proteinExistence type="predicted"/>
<dbReference type="KEGG" id="fbm:MQE35_08505"/>
<dbReference type="Gene3D" id="3.40.50.150">
    <property type="entry name" value="Vaccinia Virus protein VP39"/>
    <property type="match status" value="1"/>
</dbReference>
<name>A0A9E7A3R1_9FLAO</name>
<dbReference type="GO" id="GO:0008168">
    <property type="term" value="F:methyltransferase activity"/>
    <property type="evidence" value="ECO:0007669"/>
    <property type="project" value="UniProtKB-KW"/>
</dbReference>
<evidence type="ECO:0000313" key="1">
    <source>
        <dbReference type="EMBL" id="UOB19326.1"/>
    </source>
</evidence>
<sequence>MEIKEKVFLKCKDYLVSQETFSLIEDEENNMLITYPKPAIENLDKYYQSENYISHTDSKKGLLNKLYQFIKYFALKNKVRLINKHAKGKKDLLDIGAGTGSFLKVAQKKGWNTYGVEPNQYARSLAEKRNIKLNENIDNIHKTFDVITMWHVLEHVYDLDTYILKLNQLLNENGILIIAVPNFESYDAQHYKNYWAAYDVPRHLWHFSKSSIKKLFNKQNLKVVKIVPMLFDSFYVSLLSEKYKTGKMNFIKAFFIGLKSNFKAKSNLNYSSLIYILKK</sequence>
<dbReference type="Proteomes" id="UP000831290">
    <property type="component" value="Chromosome"/>
</dbReference>
<reference evidence="1" key="1">
    <citation type="submission" date="2022-03" db="EMBL/GenBank/DDBJ databases">
        <title>Description of Abyssus ytuae gen. nov., sp. nov., a novel member of the family Flavobacteriaceae isolated from the sediment of Mariana Trench.</title>
        <authorList>
            <person name="Zhang J."/>
            <person name="Xu X."/>
        </authorList>
    </citation>
    <scope>NUCLEOTIDE SEQUENCE</scope>
    <source>
        <strain evidence="1">MT3330</strain>
    </source>
</reference>